<name>A0ACB0LUM3_TRIPR</name>
<sequence length="206" mass="22189">MAASVFTLADGGLGDWFGGILFSAGQQANEAVLDQLSLAVIYGAGLVTSLSPCTLSVLPLTLGYIGAFGSGKSKGQTRVHPNSNDCDNLEVDYDDADEKVCFSPDGQWVASASFDNSVKLWNGTTGKFVATFRHVRDVYQISWSADSRLLLSGSKDSTLKVWDIRTRKLKEDLPGHASEVYCVDWSPDGEKVASGGRDKVIKLWMG</sequence>
<evidence type="ECO:0000313" key="2">
    <source>
        <dbReference type="Proteomes" id="UP001177021"/>
    </source>
</evidence>
<evidence type="ECO:0000313" key="1">
    <source>
        <dbReference type="EMBL" id="CAJ2673221.1"/>
    </source>
</evidence>
<protein>
    <submittedName>
        <fullName evidence="1">Uncharacterized protein</fullName>
    </submittedName>
</protein>
<organism evidence="1 2">
    <name type="scientific">Trifolium pratense</name>
    <name type="common">Red clover</name>
    <dbReference type="NCBI Taxonomy" id="57577"/>
    <lineage>
        <taxon>Eukaryota</taxon>
        <taxon>Viridiplantae</taxon>
        <taxon>Streptophyta</taxon>
        <taxon>Embryophyta</taxon>
        <taxon>Tracheophyta</taxon>
        <taxon>Spermatophyta</taxon>
        <taxon>Magnoliopsida</taxon>
        <taxon>eudicotyledons</taxon>
        <taxon>Gunneridae</taxon>
        <taxon>Pentapetalae</taxon>
        <taxon>rosids</taxon>
        <taxon>fabids</taxon>
        <taxon>Fabales</taxon>
        <taxon>Fabaceae</taxon>
        <taxon>Papilionoideae</taxon>
        <taxon>50 kb inversion clade</taxon>
        <taxon>NPAAA clade</taxon>
        <taxon>Hologalegina</taxon>
        <taxon>IRL clade</taxon>
        <taxon>Trifolieae</taxon>
        <taxon>Trifolium</taxon>
    </lineage>
</organism>
<comment type="caution">
    <text evidence="1">The sequence shown here is derived from an EMBL/GenBank/DDBJ whole genome shotgun (WGS) entry which is preliminary data.</text>
</comment>
<accession>A0ACB0LUM3</accession>
<proteinExistence type="predicted"/>
<gene>
    <name evidence="1" type="ORF">MILVUS5_LOCUS36727</name>
</gene>
<reference evidence="1" key="1">
    <citation type="submission" date="2023-10" db="EMBL/GenBank/DDBJ databases">
        <authorList>
            <person name="Rodriguez Cubillos JULIANA M."/>
            <person name="De Vega J."/>
        </authorList>
    </citation>
    <scope>NUCLEOTIDE SEQUENCE</scope>
</reference>
<dbReference type="EMBL" id="CASHSV030000716">
    <property type="protein sequence ID" value="CAJ2673221.1"/>
    <property type="molecule type" value="Genomic_DNA"/>
</dbReference>
<dbReference type="Proteomes" id="UP001177021">
    <property type="component" value="Unassembled WGS sequence"/>
</dbReference>
<keyword evidence="2" id="KW-1185">Reference proteome</keyword>